<name>A0A143PMS9_LUTPR</name>
<reference evidence="3" key="2">
    <citation type="submission" date="2016-04" db="EMBL/GenBank/DDBJ databases">
        <title>First Complete Genome Sequence of a Subdivision 6 Acidobacterium.</title>
        <authorList>
            <person name="Huang S."/>
            <person name="Vieira S."/>
            <person name="Bunk B."/>
            <person name="Riedel T."/>
            <person name="Sproeer C."/>
            <person name="Overmann J."/>
        </authorList>
    </citation>
    <scope>NUCLEOTIDE SEQUENCE [LARGE SCALE GENOMIC DNA]</scope>
    <source>
        <strain evidence="3">DSM 100886 HEG_-6_39</strain>
    </source>
</reference>
<dbReference type="PROSITE" id="PS51318">
    <property type="entry name" value="TAT"/>
    <property type="match status" value="1"/>
</dbReference>
<organism evidence="2 3">
    <name type="scientific">Luteitalea pratensis</name>
    <dbReference type="NCBI Taxonomy" id="1855912"/>
    <lineage>
        <taxon>Bacteria</taxon>
        <taxon>Pseudomonadati</taxon>
        <taxon>Acidobacteriota</taxon>
        <taxon>Vicinamibacteria</taxon>
        <taxon>Vicinamibacterales</taxon>
        <taxon>Vicinamibacteraceae</taxon>
        <taxon>Luteitalea</taxon>
    </lineage>
</organism>
<dbReference type="PANTHER" id="PTHR30383:SF5">
    <property type="entry name" value="SGNH HYDROLASE-TYPE ESTERASE DOMAIN-CONTAINING PROTEIN"/>
    <property type="match status" value="1"/>
</dbReference>
<dbReference type="Pfam" id="PF13472">
    <property type="entry name" value="Lipase_GDSL_2"/>
    <property type="match status" value="1"/>
</dbReference>
<dbReference type="SUPFAM" id="SSF52266">
    <property type="entry name" value="SGNH hydrolase"/>
    <property type="match status" value="1"/>
</dbReference>
<gene>
    <name evidence="2" type="ORF">LuPra_03142</name>
</gene>
<reference evidence="2 3" key="1">
    <citation type="journal article" date="2016" name="Genome Announc.">
        <title>First Complete Genome Sequence of a Subdivision 6 Acidobacterium Strain.</title>
        <authorList>
            <person name="Huang S."/>
            <person name="Vieira S."/>
            <person name="Bunk B."/>
            <person name="Riedel T."/>
            <person name="Sproer C."/>
            <person name="Overmann J."/>
        </authorList>
    </citation>
    <scope>NUCLEOTIDE SEQUENCE [LARGE SCALE GENOMIC DNA]</scope>
    <source>
        <strain evidence="3">DSM 100886 HEG_-6_39</strain>
    </source>
</reference>
<evidence type="ECO:0000313" key="2">
    <source>
        <dbReference type="EMBL" id="AMY09915.1"/>
    </source>
</evidence>
<dbReference type="GO" id="GO:0004622">
    <property type="term" value="F:phosphatidylcholine lysophospholipase activity"/>
    <property type="evidence" value="ECO:0007669"/>
    <property type="project" value="TreeGrafter"/>
</dbReference>
<dbReference type="Gene3D" id="3.40.50.1110">
    <property type="entry name" value="SGNH hydrolase"/>
    <property type="match status" value="1"/>
</dbReference>
<sequence>MIGRRELIGAMATSAVAGLAGSARGAQAMGAGKGLRVAQGARWVAIGDSITDAGRAKPIGEGTNGLGTGYVQTMDALLQAWYPGRRIRIFNVGTSGHTVRDLKERWQTDVTDLKPDWLSVMVGANDVWRQFDRVTQPERAVLPDEYERIYDELIAGTAPTLKGGLVLITPFFLELRTDDPMRARMDEYGVIVKRLATKHKAVFVDSQAAFNVVLKDLPSAMINWDRVHLNHIGAAILARAVLTAVGFEWA</sequence>
<dbReference type="PANTHER" id="PTHR30383">
    <property type="entry name" value="THIOESTERASE 1/PROTEASE 1/LYSOPHOSPHOLIPASE L1"/>
    <property type="match status" value="1"/>
</dbReference>
<keyword evidence="3" id="KW-1185">Reference proteome</keyword>
<keyword evidence="2" id="KW-0378">Hydrolase</keyword>
<dbReference type="AlphaFoldDB" id="A0A143PMS9"/>
<dbReference type="InterPro" id="IPR006311">
    <property type="entry name" value="TAT_signal"/>
</dbReference>
<dbReference type="CDD" id="cd01834">
    <property type="entry name" value="SGNH_hydrolase_like_2"/>
    <property type="match status" value="1"/>
</dbReference>
<dbReference type="KEGG" id="abac:LuPra_03142"/>
<feature type="domain" description="SGNH hydrolase-type esterase" evidence="1">
    <location>
        <begin position="45"/>
        <end position="235"/>
    </location>
</feature>
<dbReference type="Proteomes" id="UP000076079">
    <property type="component" value="Chromosome"/>
</dbReference>
<protein>
    <submittedName>
        <fullName evidence="2">GDSL-like Lipase/Acylhydrolase</fullName>
    </submittedName>
</protein>
<dbReference type="InterPro" id="IPR036514">
    <property type="entry name" value="SGNH_hydro_sf"/>
</dbReference>
<evidence type="ECO:0000313" key="3">
    <source>
        <dbReference type="Proteomes" id="UP000076079"/>
    </source>
</evidence>
<evidence type="ECO:0000259" key="1">
    <source>
        <dbReference type="Pfam" id="PF13472"/>
    </source>
</evidence>
<proteinExistence type="predicted"/>
<dbReference type="InterPro" id="IPR051532">
    <property type="entry name" value="Ester_Hydrolysis_Enzymes"/>
</dbReference>
<dbReference type="EMBL" id="CP015136">
    <property type="protein sequence ID" value="AMY09915.1"/>
    <property type="molecule type" value="Genomic_DNA"/>
</dbReference>
<accession>A0A143PMS9</accession>
<dbReference type="InterPro" id="IPR013830">
    <property type="entry name" value="SGNH_hydro"/>
</dbReference>
<dbReference type="STRING" id="1855912.LuPra_03142"/>
<dbReference type="RefSeq" id="WP_237050609.1">
    <property type="nucleotide sequence ID" value="NZ_CP015136.1"/>
</dbReference>